<dbReference type="AlphaFoldDB" id="A0A9J5YDC0"/>
<gene>
    <name evidence="2" type="ORF">H5410_029572</name>
</gene>
<dbReference type="EMBL" id="JACXVP010000006">
    <property type="protein sequence ID" value="KAG5598202.1"/>
    <property type="molecule type" value="Genomic_DNA"/>
</dbReference>
<protein>
    <submittedName>
        <fullName evidence="2">Uncharacterized protein</fullName>
    </submittedName>
</protein>
<keyword evidence="1" id="KW-1133">Transmembrane helix</keyword>
<keyword evidence="3" id="KW-1185">Reference proteome</keyword>
<proteinExistence type="predicted"/>
<evidence type="ECO:0000313" key="3">
    <source>
        <dbReference type="Proteomes" id="UP000824120"/>
    </source>
</evidence>
<reference evidence="2 3" key="1">
    <citation type="submission" date="2020-09" db="EMBL/GenBank/DDBJ databases">
        <title>De no assembly of potato wild relative species, Solanum commersonii.</title>
        <authorList>
            <person name="Cho K."/>
        </authorList>
    </citation>
    <scope>NUCLEOTIDE SEQUENCE [LARGE SCALE GENOMIC DNA]</scope>
    <source>
        <strain evidence="2">LZ3.2</strain>
        <tissue evidence="2">Leaf</tissue>
    </source>
</reference>
<evidence type="ECO:0000313" key="2">
    <source>
        <dbReference type="EMBL" id="KAG5598202.1"/>
    </source>
</evidence>
<feature type="transmembrane region" description="Helical" evidence="1">
    <location>
        <begin position="12"/>
        <end position="30"/>
    </location>
</feature>
<evidence type="ECO:0000256" key="1">
    <source>
        <dbReference type="SAM" id="Phobius"/>
    </source>
</evidence>
<keyword evidence="1" id="KW-0812">Transmembrane</keyword>
<comment type="caution">
    <text evidence="2">The sequence shown here is derived from an EMBL/GenBank/DDBJ whole genome shotgun (WGS) entry which is preliminary data.</text>
</comment>
<keyword evidence="1" id="KW-0472">Membrane</keyword>
<organism evidence="2 3">
    <name type="scientific">Solanum commersonii</name>
    <name type="common">Commerson's wild potato</name>
    <name type="synonym">Commerson's nightshade</name>
    <dbReference type="NCBI Taxonomy" id="4109"/>
    <lineage>
        <taxon>Eukaryota</taxon>
        <taxon>Viridiplantae</taxon>
        <taxon>Streptophyta</taxon>
        <taxon>Embryophyta</taxon>
        <taxon>Tracheophyta</taxon>
        <taxon>Spermatophyta</taxon>
        <taxon>Magnoliopsida</taxon>
        <taxon>eudicotyledons</taxon>
        <taxon>Gunneridae</taxon>
        <taxon>Pentapetalae</taxon>
        <taxon>asterids</taxon>
        <taxon>lamiids</taxon>
        <taxon>Solanales</taxon>
        <taxon>Solanaceae</taxon>
        <taxon>Solanoideae</taxon>
        <taxon>Solaneae</taxon>
        <taxon>Solanum</taxon>
    </lineage>
</organism>
<dbReference type="Proteomes" id="UP000824120">
    <property type="component" value="Chromosome 6"/>
</dbReference>
<name>A0A9J5YDC0_SOLCO</name>
<accession>A0A9J5YDC0</accession>
<sequence>MMGGDELLSACKKMVTILFALPAYFSLIYVHHRLMSLNLSHSTTRIPNLGKMRRHSYKLQRLWRRNLFESYESCPIEKLYTYRTVAGQRLSCLILFGLLIEMQQHQHPIEPEIAPWLLHRKNCRSGTHNVVQPFPLSLLLDWRAYVANVIDTVCVVLPKSCNTRSASLV</sequence>